<protein>
    <submittedName>
        <fullName evidence="5">BTAD domain-containing putative transcriptional regulator</fullName>
    </submittedName>
</protein>
<keyword evidence="2 3" id="KW-0238">DNA-binding</keyword>
<evidence type="ECO:0000256" key="1">
    <source>
        <dbReference type="ARBA" id="ARBA00005820"/>
    </source>
</evidence>
<dbReference type="Pfam" id="PF25872">
    <property type="entry name" value="HTH_77"/>
    <property type="match status" value="1"/>
</dbReference>
<evidence type="ECO:0000259" key="4">
    <source>
        <dbReference type="PROSITE" id="PS51755"/>
    </source>
</evidence>
<dbReference type="SUPFAM" id="SSF48452">
    <property type="entry name" value="TPR-like"/>
    <property type="match status" value="3"/>
</dbReference>
<keyword evidence="6" id="KW-1185">Reference proteome</keyword>
<gene>
    <name evidence="5" type="ORF">ACFPZN_14220</name>
</gene>
<dbReference type="RefSeq" id="WP_378282393.1">
    <property type="nucleotide sequence ID" value="NZ_JBHSON010000016.1"/>
</dbReference>
<evidence type="ECO:0000313" key="6">
    <source>
        <dbReference type="Proteomes" id="UP001596074"/>
    </source>
</evidence>
<dbReference type="InterPro" id="IPR019734">
    <property type="entry name" value="TPR_rpt"/>
</dbReference>
<dbReference type="SMART" id="SM01043">
    <property type="entry name" value="BTAD"/>
    <property type="match status" value="1"/>
</dbReference>
<evidence type="ECO:0000313" key="5">
    <source>
        <dbReference type="EMBL" id="MFC5746777.1"/>
    </source>
</evidence>
<evidence type="ECO:0000256" key="2">
    <source>
        <dbReference type="ARBA" id="ARBA00023125"/>
    </source>
</evidence>
<dbReference type="PRINTS" id="PR00364">
    <property type="entry name" value="DISEASERSIST"/>
</dbReference>
<dbReference type="InterPro" id="IPR003593">
    <property type="entry name" value="AAA+_ATPase"/>
</dbReference>
<dbReference type="Pfam" id="PF13424">
    <property type="entry name" value="TPR_12"/>
    <property type="match status" value="1"/>
</dbReference>
<dbReference type="SMART" id="SM00382">
    <property type="entry name" value="AAA"/>
    <property type="match status" value="1"/>
</dbReference>
<dbReference type="Pfam" id="PF00486">
    <property type="entry name" value="Trans_reg_C"/>
    <property type="match status" value="1"/>
</dbReference>
<organism evidence="5 6">
    <name type="scientific">Actinomadura rugatobispora</name>
    <dbReference type="NCBI Taxonomy" id="1994"/>
    <lineage>
        <taxon>Bacteria</taxon>
        <taxon>Bacillati</taxon>
        <taxon>Actinomycetota</taxon>
        <taxon>Actinomycetes</taxon>
        <taxon>Streptosporangiales</taxon>
        <taxon>Thermomonosporaceae</taxon>
        <taxon>Actinomadura</taxon>
    </lineage>
</organism>
<dbReference type="InterPro" id="IPR036388">
    <property type="entry name" value="WH-like_DNA-bd_sf"/>
</dbReference>
<feature type="DNA-binding region" description="OmpR/PhoB-type" evidence="3">
    <location>
        <begin position="1"/>
        <end position="96"/>
    </location>
</feature>
<proteinExistence type="inferred from homology"/>
<dbReference type="SMART" id="SM00028">
    <property type="entry name" value="TPR"/>
    <property type="match status" value="7"/>
</dbReference>
<dbReference type="CDD" id="cd15831">
    <property type="entry name" value="BTAD"/>
    <property type="match status" value="1"/>
</dbReference>
<dbReference type="Gene3D" id="1.10.10.10">
    <property type="entry name" value="Winged helix-like DNA-binding domain superfamily/Winged helix DNA-binding domain"/>
    <property type="match status" value="1"/>
</dbReference>
<dbReference type="Pfam" id="PF03704">
    <property type="entry name" value="BTAD"/>
    <property type="match status" value="1"/>
</dbReference>
<feature type="domain" description="OmpR/PhoB-type" evidence="4">
    <location>
        <begin position="1"/>
        <end position="96"/>
    </location>
</feature>
<dbReference type="PROSITE" id="PS51755">
    <property type="entry name" value="OMPR_PHOB"/>
    <property type="match status" value="1"/>
</dbReference>
<dbReference type="InterPro" id="IPR058852">
    <property type="entry name" value="HTH_77"/>
</dbReference>
<dbReference type="SMART" id="SM00862">
    <property type="entry name" value="Trans_reg_C"/>
    <property type="match status" value="1"/>
</dbReference>
<dbReference type="Gene3D" id="3.40.50.300">
    <property type="entry name" value="P-loop containing nucleotide triphosphate hydrolases"/>
    <property type="match status" value="1"/>
</dbReference>
<dbReference type="PANTHER" id="PTHR47691">
    <property type="entry name" value="REGULATOR-RELATED"/>
    <property type="match status" value="1"/>
</dbReference>
<dbReference type="InterPro" id="IPR027417">
    <property type="entry name" value="P-loop_NTPase"/>
</dbReference>
<dbReference type="Proteomes" id="UP001596074">
    <property type="component" value="Unassembled WGS sequence"/>
</dbReference>
<dbReference type="EMBL" id="JBHSON010000016">
    <property type="protein sequence ID" value="MFC5746777.1"/>
    <property type="molecule type" value="Genomic_DNA"/>
</dbReference>
<dbReference type="InterPro" id="IPR001867">
    <property type="entry name" value="OmpR/PhoB-type_DNA-bd"/>
</dbReference>
<dbReference type="InterPro" id="IPR005158">
    <property type="entry name" value="BTAD"/>
</dbReference>
<comment type="caution">
    <text evidence="5">The sequence shown here is derived from an EMBL/GenBank/DDBJ whole genome shotgun (WGS) entry which is preliminary data.</text>
</comment>
<dbReference type="InterPro" id="IPR011990">
    <property type="entry name" value="TPR-like_helical_dom_sf"/>
</dbReference>
<reference evidence="6" key="1">
    <citation type="journal article" date="2019" name="Int. J. Syst. Evol. Microbiol.">
        <title>The Global Catalogue of Microorganisms (GCM) 10K type strain sequencing project: providing services to taxonomists for standard genome sequencing and annotation.</title>
        <authorList>
            <consortium name="The Broad Institute Genomics Platform"/>
            <consortium name="The Broad Institute Genome Sequencing Center for Infectious Disease"/>
            <person name="Wu L."/>
            <person name="Ma J."/>
        </authorList>
    </citation>
    <scope>NUCLEOTIDE SEQUENCE [LARGE SCALE GENOMIC DNA]</scope>
    <source>
        <strain evidence="6">KCTC 42087</strain>
    </source>
</reference>
<name>A0ABW0ZWC6_9ACTN</name>
<dbReference type="PANTHER" id="PTHR47691:SF3">
    <property type="entry name" value="HTH-TYPE TRANSCRIPTIONAL REGULATOR RV0890C-RELATED"/>
    <property type="match status" value="1"/>
</dbReference>
<dbReference type="SUPFAM" id="SSF46894">
    <property type="entry name" value="C-terminal effector domain of the bipartite response regulators"/>
    <property type="match status" value="1"/>
</dbReference>
<dbReference type="InterPro" id="IPR016032">
    <property type="entry name" value="Sig_transdc_resp-reg_C-effctor"/>
</dbReference>
<comment type="similarity">
    <text evidence="1">Belongs to the AfsR/DnrI/RedD regulatory family.</text>
</comment>
<evidence type="ECO:0000256" key="3">
    <source>
        <dbReference type="PROSITE-ProRule" id="PRU01091"/>
    </source>
</evidence>
<dbReference type="Gene3D" id="1.25.40.10">
    <property type="entry name" value="Tetratricopeptide repeat domain"/>
    <property type="match status" value="3"/>
</dbReference>
<dbReference type="SUPFAM" id="SSF52540">
    <property type="entry name" value="P-loop containing nucleoside triphosphate hydrolases"/>
    <property type="match status" value="1"/>
</dbReference>
<accession>A0ABW0ZWC6</accession>
<sequence length="992" mass="105071">MRFGVLGPLAVWTDTGEEVAVPGAKVRALLADLLVHHGRTVPAGTLIEDVWEGAPPAQATGALQSKVAQLRGALERAEPGARALVETAPHGYRLRAEPSQVDAAVFADLLASARYEEALALWRGPAFAEYAGTPFARAAAERLEEQRVTAFEGLAEQRVERGEHRALADELPAMLAAHPLRERLHAVRIRALYLDGRQAEALEAYREIRERLAEELGVDPGPELAALHQAVLRQDPALAGPPEPPATNLPVPLTALVGREEAVSEVRELLRAHRLVTLTGPAGVGKTRLALEAAASRADAADGAWLVELAGVDAAGARADPAVLAERIAAALGVRGALSEALRGRRTLLILDTVEHLAAPASRLVVALLGAAPGLRVLATGREPLAVPGERLWPVPPLGREAAVRLFRERVADAFSGFAAEAGDGDTEEIAALCRRLDGLPLAIELAAARVRTLGLGEVAARLDDRFRLLGSGARTLRAAFDWSWDLLDDRERAVLGRLSVCAGGFDLAAAEAIAAGEGVAAGEVAGAVAALADRSLLSVDGSGTRRFGMLESVAAYARERLAEAGEAEECADRHARHFAGVAAEADRHLRGPAQREWLRRLDTETGNLRAVLDRLLDRDAGQRALRMCGALGWYWFLRGRYREAHRAFGRALGAAGPAGGAESGARSGALVWRAALEAWERMPADPVEPPDELPARERWLLGLARADGGDLPAAIALVNAALEEFRRAGDRWGTAAALSVLGWESLRLGDLPAARREGEEALALFRETGDRWGGSRALRLLGVLAEVDGDYGRAGRLHREGLASAEELELWPVVVEEISQLGRLAALAGDHAAADAHYERALRVAREGSFHHGVVHARVGLGASARRQGRLEAAEEHLRAAEEAHRADGYRSGLAYVLAELGFVAELRGDAATARARHEESLALARDAADPRTVALATEGLAGALSLEGDTGTAARLLAEASAIRPLPPAERGDVDRIAARLAAAGGPSGR</sequence>